<comment type="caution">
    <text evidence="2">The sequence shown here is derived from an EMBL/GenBank/DDBJ whole genome shotgun (WGS) entry which is preliminary data.</text>
</comment>
<proteinExistence type="predicted"/>
<name>A0AAD9ZKF6_9ROSI</name>
<reference evidence="2" key="1">
    <citation type="journal article" date="2023" name="Plant J.">
        <title>Genome sequences and population genomics provide insights into the demographic history, inbreeding, and mutation load of two 'living fossil' tree species of Dipteronia.</title>
        <authorList>
            <person name="Feng Y."/>
            <person name="Comes H.P."/>
            <person name="Chen J."/>
            <person name="Zhu S."/>
            <person name="Lu R."/>
            <person name="Zhang X."/>
            <person name="Li P."/>
            <person name="Qiu J."/>
            <person name="Olsen K.M."/>
            <person name="Qiu Y."/>
        </authorList>
    </citation>
    <scope>NUCLEOTIDE SEQUENCE</scope>
    <source>
        <strain evidence="2">NBL</strain>
    </source>
</reference>
<feature type="region of interest" description="Disordered" evidence="1">
    <location>
        <begin position="63"/>
        <end position="87"/>
    </location>
</feature>
<sequence length="106" mass="12307">MSLEYLFRNLIINFLFIRRSSCYYYCSHYYHKETLAIAYAGSIYPVGPMQEWDVPDDVQSRVVLPPKGRKPSGRPPKKRKPSQGEEIVHRKYGRCGGLGHNRLKCS</sequence>
<dbReference type="EMBL" id="JANJYJ010000010">
    <property type="protein sequence ID" value="KAK3183075.1"/>
    <property type="molecule type" value="Genomic_DNA"/>
</dbReference>
<evidence type="ECO:0000256" key="1">
    <source>
        <dbReference type="SAM" id="MobiDB-lite"/>
    </source>
</evidence>
<dbReference type="AlphaFoldDB" id="A0AAD9ZKF6"/>
<keyword evidence="3" id="KW-1185">Reference proteome</keyword>
<evidence type="ECO:0000313" key="3">
    <source>
        <dbReference type="Proteomes" id="UP001281410"/>
    </source>
</evidence>
<accession>A0AAD9ZKF6</accession>
<feature type="compositionally biased region" description="Basic residues" evidence="1">
    <location>
        <begin position="67"/>
        <end position="81"/>
    </location>
</feature>
<organism evidence="2 3">
    <name type="scientific">Dipteronia sinensis</name>
    <dbReference type="NCBI Taxonomy" id="43782"/>
    <lineage>
        <taxon>Eukaryota</taxon>
        <taxon>Viridiplantae</taxon>
        <taxon>Streptophyta</taxon>
        <taxon>Embryophyta</taxon>
        <taxon>Tracheophyta</taxon>
        <taxon>Spermatophyta</taxon>
        <taxon>Magnoliopsida</taxon>
        <taxon>eudicotyledons</taxon>
        <taxon>Gunneridae</taxon>
        <taxon>Pentapetalae</taxon>
        <taxon>rosids</taxon>
        <taxon>malvids</taxon>
        <taxon>Sapindales</taxon>
        <taxon>Sapindaceae</taxon>
        <taxon>Hippocastanoideae</taxon>
        <taxon>Acereae</taxon>
        <taxon>Dipteronia</taxon>
    </lineage>
</organism>
<protein>
    <submittedName>
        <fullName evidence="2">Uncharacterized protein</fullName>
    </submittedName>
</protein>
<gene>
    <name evidence="2" type="ORF">Dsin_030361</name>
</gene>
<dbReference type="Proteomes" id="UP001281410">
    <property type="component" value="Unassembled WGS sequence"/>
</dbReference>
<evidence type="ECO:0000313" key="2">
    <source>
        <dbReference type="EMBL" id="KAK3183075.1"/>
    </source>
</evidence>